<name>A0ABU6RTR4_9FABA</name>
<reference evidence="1 2" key="1">
    <citation type="journal article" date="2023" name="Plants (Basel)">
        <title>Bridging the Gap: Combining Genomics and Transcriptomics Approaches to Understand Stylosanthes scabra, an Orphan Legume from the Brazilian Caatinga.</title>
        <authorList>
            <person name="Ferreira-Neto J.R.C."/>
            <person name="da Silva M.D."/>
            <person name="Binneck E."/>
            <person name="de Melo N.F."/>
            <person name="da Silva R.H."/>
            <person name="de Melo A.L.T.M."/>
            <person name="Pandolfi V."/>
            <person name="Bustamante F.O."/>
            <person name="Brasileiro-Vidal A.C."/>
            <person name="Benko-Iseppon A.M."/>
        </authorList>
    </citation>
    <scope>NUCLEOTIDE SEQUENCE [LARGE SCALE GENOMIC DNA]</scope>
    <source>
        <tissue evidence="1">Leaves</tissue>
    </source>
</reference>
<dbReference type="EMBL" id="JASCZI010031786">
    <property type="protein sequence ID" value="MED6127427.1"/>
    <property type="molecule type" value="Genomic_DNA"/>
</dbReference>
<evidence type="ECO:0000313" key="1">
    <source>
        <dbReference type="EMBL" id="MED6127427.1"/>
    </source>
</evidence>
<accession>A0ABU6RTR4</accession>
<comment type="caution">
    <text evidence="1">The sequence shown here is derived from an EMBL/GenBank/DDBJ whole genome shotgun (WGS) entry which is preliminary data.</text>
</comment>
<gene>
    <name evidence="1" type="ORF">PIB30_088020</name>
</gene>
<sequence length="103" mass="11033">MGTRYKCCQASSSEPGLKGEEVSAVVVPAPLPSHSTSHFVAVAVAVASEVSAFSTVLSQSSVAIFKFEEVFKHRVRVPSPSSCLRLSRPWSSGLFSSFVLSWL</sequence>
<evidence type="ECO:0000313" key="2">
    <source>
        <dbReference type="Proteomes" id="UP001341840"/>
    </source>
</evidence>
<organism evidence="1 2">
    <name type="scientific">Stylosanthes scabra</name>
    <dbReference type="NCBI Taxonomy" id="79078"/>
    <lineage>
        <taxon>Eukaryota</taxon>
        <taxon>Viridiplantae</taxon>
        <taxon>Streptophyta</taxon>
        <taxon>Embryophyta</taxon>
        <taxon>Tracheophyta</taxon>
        <taxon>Spermatophyta</taxon>
        <taxon>Magnoliopsida</taxon>
        <taxon>eudicotyledons</taxon>
        <taxon>Gunneridae</taxon>
        <taxon>Pentapetalae</taxon>
        <taxon>rosids</taxon>
        <taxon>fabids</taxon>
        <taxon>Fabales</taxon>
        <taxon>Fabaceae</taxon>
        <taxon>Papilionoideae</taxon>
        <taxon>50 kb inversion clade</taxon>
        <taxon>dalbergioids sensu lato</taxon>
        <taxon>Dalbergieae</taxon>
        <taxon>Pterocarpus clade</taxon>
        <taxon>Stylosanthes</taxon>
    </lineage>
</organism>
<protein>
    <submittedName>
        <fullName evidence="1">Uncharacterized protein</fullName>
    </submittedName>
</protein>
<keyword evidence="2" id="KW-1185">Reference proteome</keyword>
<dbReference type="Proteomes" id="UP001341840">
    <property type="component" value="Unassembled WGS sequence"/>
</dbReference>
<proteinExistence type="predicted"/>